<evidence type="ECO:0000313" key="2">
    <source>
        <dbReference type="EMBL" id="CAH1394413.1"/>
    </source>
</evidence>
<sequence>MEAVTKFIEFIIPQKDSLISAAILKAKGENEQEIKQGDAMNQGKGEDARGTEKNTPVTRCMPLLMALRNKNIRIARGRNPVTSDVDSEE</sequence>
<organism evidence="2 3">
    <name type="scientific">Nezara viridula</name>
    <name type="common">Southern green stink bug</name>
    <name type="synonym">Cimex viridulus</name>
    <dbReference type="NCBI Taxonomy" id="85310"/>
    <lineage>
        <taxon>Eukaryota</taxon>
        <taxon>Metazoa</taxon>
        <taxon>Ecdysozoa</taxon>
        <taxon>Arthropoda</taxon>
        <taxon>Hexapoda</taxon>
        <taxon>Insecta</taxon>
        <taxon>Pterygota</taxon>
        <taxon>Neoptera</taxon>
        <taxon>Paraneoptera</taxon>
        <taxon>Hemiptera</taxon>
        <taxon>Heteroptera</taxon>
        <taxon>Panheteroptera</taxon>
        <taxon>Pentatomomorpha</taxon>
        <taxon>Pentatomoidea</taxon>
        <taxon>Pentatomidae</taxon>
        <taxon>Pentatominae</taxon>
        <taxon>Nezara</taxon>
    </lineage>
</organism>
<feature type="region of interest" description="Disordered" evidence="1">
    <location>
        <begin position="30"/>
        <end position="55"/>
    </location>
</feature>
<dbReference type="Proteomes" id="UP001152798">
    <property type="component" value="Chromosome 2"/>
</dbReference>
<proteinExistence type="predicted"/>
<name>A0A9P0ECT9_NEZVI</name>
<keyword evidence="3" id="KW-1185">Reference proteome</keyword>
<evidence type="ECO:0000256" key="1">
    <source>
        <dbReference type="SAM" id="MobiDB-lite"/>
    </source>
</evidence>
<dbReference type="EMBL" id="OV725078">
    <property type="protein sequence ID" value="CAH1394413.1"/>
    <property type="molecule type" value="Genomic_DNA"/>
</dbReference>
<protein>
    <submittedName>
        <fullName evidence="2">Uncharacterized protein</fullName>
    </submittedName>
</protein>
<evidence type="ECO:0000313" key="3">
    <source>
        <dbReference type="Proteomes" id="UP001152798"/>
    </source>
</evidence>
<reference evidence="2" key="1">
    <citation type="submission" date="2022-01" db="EMBL/GenBank/DDBJ databases">
        <authorList>
            <person name="King R."/>
        </authorList>
    </citation>
    <scope>NUCLEOTIDE SEQUENCE</scope>
</reference>
<gene>
    <name evidence="2" type="ORF">NEZAVI_LOCUS4925</name>
</gene>
<dbReference type="AlphaFoldDB" id="A0A9P0ECT9"/>
<accession>A0A9P0ECT9</accession>